<dbReference type="Pfam" id="PF00083">
    <property type="entry name" value="Sugar_tr"/>
    <property type="match status" value="1"/>
</dbReference>
<dbReference type="Gene3D" id="1.20.1250.20">
    <property type="entry name" value="MFS general substrate transporter like domains"/>
    <property type="match status" value="1"/>
</dbReference>
<dbReference type="InterPro" id="IPR005829">
    <property type="entry name" value="Sugar_transporter_CS"/>
</dbReference>
<feature type="transmembrane region" description="Helical" evidence="7">
    <location>
        <begin position="98"/>
        <end position="116"/>
    </location>
</feature>
<dbReference type="EMBL" id="CP009920">
    <property type="protein sequence ID" value="AJI21416.1"/>
    <property type="molecule type" value="Genomic_DNA"/>
</dbReference>
<feature type="transmembrane region" description="Helical" evidence="7">
    <location>
        <begin position="412"/>
        <end position="445"/>
    </location>
</feature>
<feature type="region of interest" description="Disordered" evidence="6">
    <location>
        <begin position="456"/>
        <end position="476"/>
    </location>
</feature>
<evidence type="ECO:0000259" key="8">
    <source>
        <dbReference type="PROSITE" id="PS50850"/>
    </source>
</evidence>
<organism evidence="9 10">
    <name type="scientific">Priestia megaterium (strain ATCC 14581 / DSM 32 / CCUG 1817 / JCM 2506 / NBRC 15308 / NCIMB 9376 / NCTC 10342 / NRRL B-14308 / VKM B-512 / Ford 19)</name>
    <name type="common">Bacillus megaterium</name>
    <dbReference type="NCBI Taxonomy" id="1348623"/>
    <lineage>
        <taxon>Bacteria</taxon>
        <taxon>Bacillati</taxon>
        <taxon>Bacillota</taxon>
        <taxon>Bacilli</taxon>
        <taxon>Bacillales</taxon>
        <taxon>Bacillaceae</taxon>
        <taxon>Priestia</taxon>
    </lineage>
</organism>
<feature type="transmembrane region" description="Helical" evidence="7">
    <location>
        <begin position="186"/>
        <end position="204"/>
    </location>
</feature>
<dbReference type="RefSeq" id="WP_028409344.1">
    <property type="nucleotide sequence ID" value="NZ_BCVB01000006.1"/>
</dbReference>
<evidence type="ECO:0000313" key="9">
    <source>
        <dbReference type="EMBL" id="AJI21416.1"/>
    </source>
</evidence>
<proteinExistence type="predicted"/>
<dbReference type="PANTHER" id="PTHR23508">
    <property type="entry name" value="CARBOXYLIC ACID TRANSPORTER PROTEIN HOMOLOG"/>
    <property type="match status" value="1"/>
</dbReference>
<dbReference type="Proteomes" id="UP000031829">
    <property type="component" value="Chromosome"/>
</dbReference>
<evidence type="ECO:0000313" key="10">
    <source>
        <dbReference type="Proteomes" id="UP000031829"/>
    </source>
</evidence>
<protein>
    <submittedName>
        <fullName evidence="9">Sugar (And other) transporter family protein</fullName>
    </submittedName>
</protein>
<evidence type="ECO:0000256" key="1">
    <source>
        <dbReference type="ARBA" id="ARBA00004651"/>
    </source>
</evidence>
<evidence type="ECO:0000256" key="2">
    <source>
        <dbReference type="ARBA" id="ARBA00022448"/>
    </source>
</evidence>
<evidence type="ECO:0000256" key="4">
    <source>
        <dbReference type="ARBA" id="ARBA00022989"/>
    </source>
</evidence>
<dbReference type="KEGG" id="bmeg:BG04_234"/>
<feature type="transmembrane region" description="Helical" evidence="7">
    <location>
        <begin position="333"/>
        <end position="351"/>
    </location>
</feature>
<dbReference type="GO" id="GO:0046943">
    <property type="term" value="F:carboxylic acid transmembrane transporter activity"/>
    <property type="evidence" value="ECO:0007669"/>
    <property type="project" value="TreeGrafter"/>
</dbReference>
<dbReference type="AlphaFoldDB" id="A0A0B6AD30"/>
<feature type="transmembrane region" description="Helical" evidence="7">
    <location>
        <begin position="65"/>
        <end position="86"/>
    </location>
</feature>
<sequence length="476" mass="52354">MASAQPHVIQSRQDIINFVNSNPVTSKSWKIILVALGGIFVDAYDFTSLGIGADQLKEQFNLSPAGLGSLTAIMALGALLGATVGGYYTDKFGRNKMFLIDLFFMVFSALGAALATDLVWLFIFRFLMGVGVGLDVPVALSFIAEFSNLKKKGQYVNLWCPLWYVAATVTGLVVLPFYLLGQHEDIWRWSVGFGAVAALIVLILRYRYMDESPMWAAHHLPLKEAVKVLEKTYDIQVTVAKNAKEEPLSRSKKLSYKAIFQGKYRARTFLASIITATQSMQYFAVGFYIPTISTLIFGKGMIYAIIGTLFFNLFGIIGGFTQSRLTEQVGIRKLAITGYTICSLSLVLMGLTGDTHFIALPILFIALFIFGQSFGPGAQGMTMATLSYPTELRGLGSGWGQGTTRIGSILGFYLFPVVLSIGGIYTTFLVLTIVPVIGLIATILIKWEPIGTDVEKEEEQEFESDKSFSKKSEVYH</sequence>
<keyword evidence="3 7" id="KW-0812">Transmembrane</keyword>
<dbReference type="HOGENOM" id="CLU_001265_46_6_9"/>
<dbReference type="PROSITE" id="PS00217">
    <property type="entry name" value="SUGAR_TRANSPORT_2"/>
    <property type="match status" value="1"/>
</dbReference>
<gene>
    <name evidence="9" type="ORF">BG04_234</name>
</gene>
<dbReference type="GO" id="GO:0005886">
    <property type="term" value="C:plasma membrane"/>
    <property type="evidence" value="ECO:0007669"/>
    <property type="project" value="UniProtKB-SubCell"/>
</dbReference>
<feature type="transmembrane region" description="Helical" evidence="7">
    <location>
        <begin position="31"/>
        <end position="53"/>
    </location>
</feature>
<evidence type="ECO:0000256" key="5">
    <source>
        <dbReference type="ARBA" id="ARBA00023136"/>
    </source>
</evidence>
<name>A0A0B6AD30_PRIM2</name>
<keyword evidence="5 7" id="KW-0472">Membrane</keyword>
<feature type="transmembrane region" description="Helical" evidence="7">
    <location>
        <begin position="357"/>
        <end position="375"/>
    </location>
</feature>
<dbReference type="SUPFAM" id="SSF103473">
    <property type="entry name" value="MFS general substrate transporter"/>
    <property type="match status" value="1"/>
</dbReference>
<feature type="compositionally biased region" description="Basic and acidic residues" evidence="6">
    <location>
        <begin position="463"/>
        <end position="476"/>
    </location>
</feature>
<dbReference type="InterPro" id="IPR005828">
    <property type="entry name" value="MFS_sugar_transport-like"/>
</dbReference>
<keyword evidence="4 7" id="KW-1133">Transmembrane helix</keyword>
<feature type="transmembrane region" description="Helical" evidence="7">
    <location>
        <begin position="269"/>
        <end position="289"/>
    </location>
</feature>
<dbReference type="CDD" id="cd17316">
    <property type="entry name" value="MFS_SV2_like"/>
    <property type="match status" value="1"/>
</dbReference>
<evidence type="ECO:0000256" key="3">
    <source>
        <dbReference type="ARBA" id="ARBA00022692"/>
    </source>
</evidence>
<dbReference type="InterPro" id="IPR036259">
    <property type="entry name" value="MFS_trans_sf"/>
</dbReference>
<feature type="transmembrane region" description="Helical" evidence="7">
    <location>
        <begin position="301"/>
        <end position="321"/>
    </location>
</feature>
<dbReference type="GeneID" id="93643750"/>
<keyword evidence="2" id="KW-0813">Transport</keyword>
<feature type="domain" description="Major facilitator superfamily (MFS) profile" evidence="8">
    <location>
        <begin position="31"/>
        <end position="450"/>
    </location>
</feature>
<comment type="subcellular location">
    <subcellularLocation>
        <location evidence="1">Cell membrane</location>
        <topology evidence="1">Multi-pass membrane protein</topology>
    </subcellularLocation>
</comment>
<dbReference type="PANTHER" id="PTHR23508:SF10">
    <property type="entry name" value="CARBOXYLIC ACID TRANSPORTER PROTEIN HOMOLOG"/>
    <property type="match status" value="1"/>
</dbReference>
<evidence type="ECO:0000256" key="6">
    <source>
        <dbReference type="SAM" id="MobiDB-lite"/>
    </source>
</evidence>
<evidence type="ECO:0000256" key="7">
    <source>
        <dbReference type="SAM" id="Phobius"/>
    </source>
</evidence>
<dbReference type="PROSITE" id="PS50850">
    <property type="entry name" value="MFS"/>
    <property type="match status" value="1"/>
</dbReference>
<reference evidence="9 10" key="1">
    <citation type="journal article" date="2015" name="Genome Announc.">
        <title>Complete genome sequences for 35 biothreat assay-relevant bacillus species.</title>
        <authorList>
            <person name="Johnson S.L."/>
            <person name="Daligault H.E."/>
            <person name="Davenport K.W."/>
            <person name="Jaissle J."/>
            <person name="Frey K.G."/>
            <person name="Ladner J.T."/>
            <person name="Broomall S.M."/>
            <person name="Bishop-Lilly K.A."/>
            <person name="Bruce D.C."/>
            <person name="Gibbons H.S."/>
            <person name="Coyne S.R."/>
            <person name="Lo C.C."/>
            <person name="Meincke L."/>
            <person name="Munk A.C."/>
            <person name="Koroleva G.I."/>
            <person name="Rosenzweig C.N."/>
            <person name="Palacios G.F."/>
            <person name="Redden C.L."/>
            <person name="Minogue T.D."/>
            <person name="Chain P.S."/>
        </authorList>
    </citation>
    <scope>NUCLEOTIDE SEQUENCE [LARGE SCALE GENOMIC DNA]</scope>
    <source>
        <strain evidence="10">ATCC 14581 / DSM 32 / JCM 2506 / NBRC 15308 / NCIMB 9376 / NCTC 10342 / NRRL B-14308 / VKM B-512</strain>
    </source>
</reference>
<dbReference type="InterPro" id="IPR020846">
    <property type="entry name" value="MFS_dom"/>
</dbReference>
<accession>A0A0B6AD30</accession>
<feature type="transmembrane region" description="Helical" evidence="7">
    <location>
        <begin position="156"/>
        <end position="180"/>
    </location>
</feature>